<organism evidence="8 9">
    <name type="scientific">Buddleja alternifolia</name>
    <dbReference type="NCBI Taxonomy" id="168488"/>
    <lineage>
        <taxon>Eukaryota</taxon>
        <taxon>Viridiplantae</taxon>
        <taxon>Streptophyta</taxon>
        <taxon>Embryophyta</taxon>
        <taxon>Tracheophyta</taxon>
        <taxon>Spermatophyta</taxon>
        <taxon>Magnoliopsida</taxon>
        <taxon>eudicotyledons</taxon>
        <taxon>Gunneridae</taxon>
        <taxon>Pentapetalae</taxon>
        <taxon>asterids</taxon>
        <taxon>lamiids</taxon>
        <taxon>Lamiales</taxon>
        <taxon>Scrophulariaceae</taxon>
        <taxon>Buddlejeae</taxon>
        <taxon>Buddleja</taxon>
    </lineage>
</organism>
<comment type="subcellular location">
    <subcellularLocation>
        <location evidence="1 6">Nucleus</location>
    </subcellularLocation>
</comment>
<evidence type="ECO:0000313" key="8">
    <source>
        <dbReference type="EMBL" id="KAG8365376.1"/>
    </source>
</evidence>
<protein>
    <recommendedName>
        <fullName evidence="6">Transcription repressor</fullName>
    </recommendedName>
    <alternativeName>
        <fullName evidence="6">Ovate family protein</fullName>
    </alternativeName>
</protein>
<proteinExistence type="predicted"/>
<keyword evidence="2 6" id="KW-0678">Repressor</keyword>
<dbReference type="PANTHER" id="PTHR33057:SF114">
    <property type="entry name" value="TRANSCRIPTION REPRESSOR-RELATED"/>
    <property type="match status" value="1"/>
</dbReference>
<evidence type="ECO:0000256" key="5">
    <source>
        <dbReference type="ARBA" id="ARBA00023242"/>
    </source>
</evidence>
<dbReference type="GO" id="GO:0045892">
    <property type="term" value="P:negative regulation of DNA-templated transcription"/>
    <property type="evidence" value="ECO:0007669"/>
    <property type="project" value="UniProtKB-UniRule"/>
</dbReference>
<comment type="caution">
    <text evidence="8">The sequence shown here is derived from an EMBL/GenBank/DDBJ whole genome shotgun (WGS) entry which is preliminary data.</text>
</comment>
<keyword evidence="9" id="KW-1185">Reference proteome</keyword>
<name>A0AAV6W4V2_9LAMI</name>
<dbReference type="PROSITE" id="PS51754">
    <property type="entry name" value="OVATE"/>
    <property type="match status" value="1"/>
</dbReference>
<dbReference type="InterPro" id="IPR006458">
    <property type="entry name" value="Ovate_C"/>
</dbReference>
<keyword evidence="5 6" id="KW-0539">Nucleus</keyword>
<evidence type="ECO:0000256" key="3">
    <source>
        <dbReference type="ARBA" id="ARBA00023015"/>
    </source>
</evidence>
<keyword evidence="4 6" id="KW-0804">Transcription</keyword>
<evidence type="ECO:0000259" key="7">
    <source>
        <dbReference type="PROSITE" id="PS51754"/>
    </source>
</evidence>
<evidence type="ECO:0000256" key="4">
    <source>
        <dbReference type="ARBA" id="ARBA00023163"/>
    </source>
</evidence>
<dbReference type="PANTHER" id="PTHR33057">
    <property type="entry name" value="TRANSCRIPTION REPRESSOR OFP7-RELATED"/>
    <property type="match status" value="1"/>
</dbReference>
<dbReference type="InterPro" id="IPR038933">
    <property type="entry name" value="Ovate"/>
</dbReference>
<reference evidence="8" key="1">
    <citation type="submission" date="2019-10" db="EMBL/GenBank/DDBJ databases">
        <authorList>
            <person name="Zhang R."/>
            <person name="Pan Y."/>
            <person name="Wang J."/>
            <person name="Ma R."/>
            <person name="Yu S."/>
        </authorList>
    </citation>
    <scope>NUCLEOTIDE SEQUENCE</scope>
    <source>
        <strain evidence="8">LA-IB0</strain>
        <tissue evidence="8">Leaf</tissue>
    </source>
</reference>
<gene>
    <name evidence="8" type="ORF">BUALT_Bualt18G0098300</name>
</gene>
<dbReference type="EMBL" id="WHWC01000018">
    <property type="protein sequence ID" value="KAG8365376.1"/>
    <property type="molecule type" value="Genomic_DNA"/>
</dbReference>
<keyword evidence="3 6" id="KW-0805">Transcription regulation</keyword>
<dbReference type="AlphaFoldDB" id="A0AAV6W4V2"/>
<dbReference type="Proteomes" id="UP000826271">
    <property type="component" value="Unassembled WGS sequence"/>
</dbReference>
<accession>A0AAV6W4V2</accession>
<evidence type="ECO:0000313" key="9">
    <source>
        <dbReference type="Proteomes" id="UP000826271"/>
    </source>
</evidence>
<comment type="function">
    <text evidence="6">Transcriptional repressor that regulates multiple aspects of plant growth and development.</text>
</comment>
<sequence>MCKKMQRPKEVIKKQKCKAFCCSCRLSLSSSEEAESSDNNSDKFRTISSISHAMVQERLDQMIREREKTVTINEGRVRRTRGEETKFVVVVAMEKSSYDPRKDFKVSMVEMIVANGIREAKDLRRLLNYYVTMNSEEFRGEPVMNTIDGIARGAIAELSRSR</sequence>
<evidence type="ECO:0000256" key="1">
    <source>
        <dbReference type="ARBA" id="ARBA00004123"/>
    </source>
</evidence>
<evidence type="ECO:0000256" key="2">
    <source>
        <dbReference type="ARBA" id="ARBA00022491"/>
    </source>
</evidence>
<dbReference type="GO" id="GO:0005634">
    <property type="term" value="C:nucleus"/>
    <property type="evidence" value="ECO:0007669"/>
    <property type="project" value="UniProtKB-SubCell"/>
</dbReference>
<dbReference type="Pfam" id="PF04844">
    <property type="entry name" value="Ovate"/>
    <property type="match status" value="1"/>
</dbReference>
<evidence type="ECO:0000256" key="6">
    <source>
        <dbReference type="RuleBase" id="RU367028"/>
    </source>
</evidence>
<feature type="domain" description="OVATE" evidence="7">
    <location>
        <begin position="93"/>
        <end position="152"/>
    </location>
</feature>